<evidence type="ECO:0000313" key="2">
    <source>
        <dbReference type="EMBL" id="BDS08960.1"/>
    </source>
</evidence>
<dbReference type="EMBL" id="AP026866">
    <property type="protein sequence ID" value="BDS08960.1"/>
    <property type="molecule type" value="Genomic_DNA"/>
</dbReference>
<gene>
    <name evidence="2" type="ORF">NT6N_40000</name>
</gene>
<reference evidence="2" key="1">
    <citation type="submission" date="2024-07" db="EMBL/GenBank/DDBJ databases">
        <title>Complete genome sequence of Verrucomicrobiaceae bacterium NT6N.</title>
        <authorList>
            <person name="Huang C."/>
            <person name="Takami H."/>
            <person name="Hamasaki K."/>
        </authorList>
    </citation>
    <scope>NUCLEOTIDE SEQUENCE</scope>
    <source>
        <strain evidence="2">NT6N</strain>
    </source>
</reference>
<feature type="transmembrane region" description="Helical" evidence="1">
    <location>
        <begin position="108"/>
        <end position="128"/>
    </location>
</feature>
<organism evidence="2">
    <name type="scientific">Oceaniferula spumae</name>
    <dbReference type="NCBI Taxonomy" id="2979115"/>
    <lineage>
        <taxon>Bacteria</taxon>
        <taxon>Pseudomonadati</taxon>
        <taxon>Verrucomicrobiota</taxon>
        <taxon>Verrucomicrobiia</taxon>
        <taxon>Verrucomicrobiales</taxon>
        <taxon>Verrucomicrobiaceae</taxon>
        <taxon>Oceaniferula</taxon>
    </lineage>
</organism>
<name>A0AAT9FSQ2_9BACT</name>
<feature type="transmembrane region" description="Helical" evidence="1">
    <location>
        <begin position="44"/>
        <end position="66"/>
    </location>
</feature>
<evidence type="ECO:0000256" key="1">
    <source>
        <dbReference type="SAM" id="Phobius"/>
    </source>
</evidence>
<sequence length="131" mass="14947">MTTYALQFAGIILLCITSANFFAPKKMRWSVNLAKTEPVFRQVFIIHCVFLLACVVAMALLCLLKPDWLLADGLGRAVAGFIALFWIARVLAQVFYYEKSIKRQFPFFNILFTVAFLYLATVFTAVFFNLI</sequence>
<keyword evidence="1" id="KW-0472">Membrane</keyword>
<keyword evidence="1" id="KW-0812">Transmembrane</keyword>
<protein>
    <recommendedName>
        <fullName evidence="3">Invasion gene expression up-regulator, SirB</fullName>
    </recommendedName>
</protein>
<dbReference type="AlphaFoldDB" id="A0AAT9FSQ2"/>
<accession>A0AAT9FSQ2</accession>
<dbReference type="KEGG" id="osu:NT6N_40000"/>
<keyword evidence="1" id="KW-1133">Transmembrane helix</keyword>
<proteinExistence type="predicted"/>
<feature type="transmembrane region" description="Helical" evidence="1">
    <location>
        <begin position="78"/>
        <end position="96"/>
    </location>
</feature>
<feature type="transmembrane region" description="Helical" evidence="1">
    <location>
        <begin position="6"/>
        <end position="23"/>
    </location>
</feature>
<evidence type="ECO:0008006" key="3">
    <source>
        <dbReference type="Google" id="ProtNLM"/>
    </source>
</evidence>